<dbReference type="PANTHER" id="PTHR15350">
    <property type="entry name" value="COP9 SIGNALOSOME COMPLEX SUBUNIT 7/DENDRITIC CELL PROTEIN GA17"/>
    <property type="match status" value="1"/>
</dbReference>
<dbReference type="SMART" id="SM00088">
    <property type="entry name" value="PINT"/>
    <property type="match status" value="1"/>
</dbReference>
<feature type="domain" description="PCI" evidence="4">
    <location>
        <begin position="1"/>
        <end position="157"/>
    </location>
</feature>
<evidence type="ECO:0000259" key="4">
    <source>
        <dbReference type="PROSITE" id="PS50250"/>
    </source>
</evidence>
<feature type="compositionally biased region" description="Polar residues" evidence="3">
    <location>
        <begin position="259"/>
        <end position="268"/>
    </location>
</feature>
<name>A0A0F7SJ07_PHARH</name>
<dbReference type="GO" id="GO:0008180">
    <property type="term" value="C:COP9 signalosome"/>
    <property type="evidence" value="ECO:0007669"/>
    <property type="project" value="UniProtKB-KW"/>
</dbReference>
<dbReference type="AlphaFoldDB" id="A0A0F7SJ07"/>
<dbReference type="EMBL" id="LN483345">
    <property type="protein sequence ID" value="CDZ98380.1"/>
    <property type="molecule type" value="Genomic_DNA"/>
</dbReference>
<keyword evidence="2" id="KW-0736">Signalosome</keyword>
<comment type="similarity">
    <text evidence="1">Belongs to the CSN7/EIF3M family. CSN7 subfamily.</text>
</comment>
<dbReference type="PROSITE" id="PS50250">
    <property type="entry name" value="PCI"/>
    <property type="match status" value="1"/>
</dbReference>
<evidence type="ECO:0000256" key="2">
    <source>
        <dbReference type="ARBA" id="ARBA00022790"/>
    </source>
</evidence>
<proteinExistence type="inferred from homology"/>
<feature type="region of interest" description="Disordered" evidence="3">
    <location>
        <begin position="229"/>
        <end position="276"/>
    </location>
</feature>
<sequence length="276" mass="30516">MESMIPIKLEPYVLLAKGSKGAATAKCIERATSAPGVYVFSELFNVPSVQQLKESSETEPSWKLLQLFAFGTWPEYQANKSIYPILLDAQATKLKHLTVVSLSKSNRTLPYTVLLSSLSLSSIRELEDLLIEAIFHGLVKGKMDQQKACFHVDDCIGRDVHPQQGIEKLRDELKQWAQTQARLIDELTTTITLAQSSANEHQSQLLSYQIARDEAVSTSMETIPDLLMQGRNSTGQGIRAGGDNDPVSETPGKGKTKKLNMSSQSGSSHQRKRNRA</sequence>
<dbReference type="PANTHER" id="PTHR15350:SF5">
    <property type="entry name" value="COP9 SIGNALOSOME COMPLEX SUBUNIT 7"/>
    <property type="match status" value="1"/>
</dbReference>
<organism evidence="5">
    <name type="scientific">Phaffia rhodozyma</name>
    <name type="common">Yeast</name>
    <name type="synonym">Xanthophyllomyces dendrorhous</name>
    <dbReference type="NCBI Taxonomy" id="264483"/>
    <lineage>
        <taxon>Eukaryota</taxon>
        <taxon>Fungi</taxon>
        <taxon>Dikarya</taxon>
        <taxon>Basidiomycota</taxon>
        <taxon>Agaricomycotina</taxon>
        <taxon>Tremellomycetes</taxon>
        <taxon>Cystofilobasidiales</taxon>
        <taxon>Mrakiaceae</taxon>
        <taxon>Phaffia</taxon>
    </lineage>
</organism>
<evidence type="ECO:0000256" key="3">
    <source>
        <dbReference type="SAM" id="MobiDB-lite"/>
    </source>
</evidence>
<protein>
    <submittedName>
        <fullName evidence="5">COP9 signalosome, subunit CSN7</fullName>
    </submittedName>
</protein>
<accession>A0A0F7SJ07</accession>
<dbReference type="InterPro" id="IPR045237">
    <property type="entry name" value="COPS7/eIF3m"/>
</dbReference>
<dbReference type="InterPro" id="IPR000717">
    <property type="entry name" value="PCI_dom"/>
</dbReference>
<dbReference type="Pfam" id="PF22061">
    <property type="entry name" value="CSN7_HB_subdom"/>
    <property type="match status" value="1"/>
</dbReference>
<evidence type="ECO:0000313" key="5">
    <source>
        <dbReference type="EMBL" id="CDZ98380.1"/>
    </source>
</evidence>
<reference evidence="5" key="1">
    <citation type="submission" date="2014-08" db="EMBL/GenBank/DDBJ databases">
        <authorList>
            <person name="Sharma Rahul"/>
            <person name="Thines Marco"/>
        </authorList>
    </citation>
    <scope>NUCLEOTIDE SEQUENCE</scope>
</reference>
<dbReference type="Pfam" id="PF01399">
    <property type="entry name" value="PCI"/>
    <property type="match status" value="1"/>
</dbReference>
<evidence type="ECO:0000256" key="1">
    <source>
        <dbReference type="ARBA" id="ARBA00008482"/>
    </source>
</evidence>